<dbReference type="AlphaFoldDB" id="A0A128EY97"/>
<feature type="chain" id="PRO_5007281818" evidence="1">
    <location>
        <begin position="22"/>
        <end position="145"/>
    </location>
</feature>
<evidence type="ECO:0000313" key="3">
    <source>
        <dbReference type="Proteomes" id="UP000071641"/>
    </source>
</evidence>
<keyword evidence="3" id="KW-1185">Reference proteome</keyword>
<proteinExistence type="predicted"/>
<dbReference type="Proteomes" id="UP000071641">
    <property type="component" value="Unassembled WGS sequence"/>
</dbReference>
<reference evidence="3" key="1">
    <citation type="submission" date="2016-02" db="EMBL/GenBank/DDBJ databases">
        <authorList>
            <person name="Rodrigo-Torres Lidia"/>
            <person name="Arahal R.David."/>
        </authorList>
    </citation>
    <scope>NUCLEOTIDE SEQUENCE [LARGE SCALE GENOMIC DNA]</scope>
    <source>
        <strain evidence="3">CECT 9029</strain>
    </source>
</reference>
<keyword evidence="1" id="KW-0732">Signal</keyword>
<protein>
    <submittedName>
        <fullName evidence="2">Uncharacterized protein</fullName>
    </submittedName>
</protein>
<dbReference type="EMBL" id="FIZX01000001">
    <property type="protein sequence ID" value="CZF78966.1"/>
    <property type="molecule type" value="Genomic_DNA"/>
</dbReference>
<gene>
    <name evidence="2" type="ORF">GCE9029_01169</name>
</gene>
<feature type="signal peptide" evidence="1">
    <location>
        <begin position="1"/>
        <end position="21"/>
    </location>
</feature>
<evidence type="ECO:0000313" key="2">
    <source>
        <dbReference type="EMBL" id="CZF78966.1"/>
    </source>
</evidence>
<organism evidence="2 3">
    <name type="scientific">Grimontia celer</name>
    <dbReference type="NCBI Taxonomy" id="1796497"/>
    <lineage>
        <taxon>Bacteria</taxon>
        <taxon>Pseudomonadati</taxon>
        <taxon>Pseudomonadota</taxon>
        <taxon>Gammaproteobacteria</taxon>
        <taxon>Vibrionales</taxon>
        <taxon>Vibrionaceae</taxon>
        <taxon>Grimontia</taxon>
    </lineage>
</organism>
<sequence length="145" mass="16467">MPIVLFFAASFALLTTQIVHADIPEQVSDNHKQYYGQLLEEHCKPAVTDIENQSLDKVAAALTHAEKMDQTIDLEPGLLSQMQKLLPRYLECDANAQDPLEPIIDSFIAFLAVNRHLTQEERRAYVQFAMKLAELSKENEKLEVN</sequence>
<accession>A0A128EY97</accession>
<dbReference type="OrthoDB" id="5917903at2"/>
<dbReference type="RefSeq" id="WP_062661629.1">
    <property type="nucleotide sequence ID" value="NZ_FIZX01000001.1"/>
</dbReference>
<name>A0A128EY97_9GAMM</name>
<evidence type="ECO:0000256" key="1">
    <source>
        <dbReference type="SAM" id="SignalP"/>
    </source>
</evidence>